<gene>
    <name evidence="7" type="ORF">BUALT_Bualt16G0020300</name>
</gene>
<keyword evidence="8" id="KW-1185">Reference proteome</keyword>
<keyword evidence="3" id="KW-0804">Transcription</keyword>
<dbReference type="PANTHER" id="PTHR46338">
    <property type="entry name" value="TRANSCRIPTION INITIATION FACTOR TFIID SUBUNIT 8"/>
    <property type="match status" value="1"/>
</dbReference>
<evidence type="ECO:0000256" key="1">
    <source>
        <dbReference type="ARBA" id="ARBA00004123"/>
    </source>
</evidence>
<dbReference type="GO" id="GO:0046982">
    <property type="term" value="F:protein heterodimerization activity"/>
    <property type="evidence" value="ECO:0007669"/>
    <property type="project" value="InterPro"/>
</dbReference>
<dbReference type="GO" id="GO:0005669">
    <property type="term" value="C:transcription factor TFIID complex"/>
    <property type="evidence" value="ECO:0007669"/>
    <property type="project" value="InterPro"/>
</dbReference>
<comment type="subcellular location">
    <subcellularLocation>
        <location evidence="1">Nucleus</location>
    </subcellularLocation>
</comment>
<reference evidence="7" key="1">
    <citation type="submission" date="2019-10" db="EMBL/GenBank/DDBJ databases">
        <authorList>
            <person name="Zhang R."/>
            <person name="Pan Y."/>
            <person name="Wang J."/>
            <person name="Ma R."/>
            <person name="Yu S."/>
        </authorList>
    </citation>
    <scope>NUCLEOTIDE SEQUENCE</scope>
    <source>
        <strain evidence="7">LA-IB0</strain>
        <tissue evidence="7">Leaf</tissue>
    </source>
</reference>
<keyword evidence="2" id="KW-0805">Transcription regulation</keyword>
<evidence type="ECO:0000313" key="8">
    <source>
        <dbReference type="Proteomes" id="UP000826271"/>
    </source>
</evidence>
<keyword evidence="4" id="KW-0539">Nucleus</keyword>
<dbReference type="InterPro" id="IPR009072">
    <property type="entry name" value="Histone-fold"/>
</dbReference>
<dbReference type="PANTHER" id="PTHR46338:SF13">
    <property type="entry name" value="TRANSCRIPTION INITIATION FACTOR TFIID SUBUNIT 8-LIKE"/>
    <property type="match status" value="1"/>
</dbReference>
<sequence length="307" mass="33851">MRKSLRQHQHEPPMDVDPDPDPNPPLSESEFSFAVARLAVAQICQTVGFNGGAQSRALEALTDIATRYLRAIAKLGAASANSHGRTESNLPDIIVALEELASVQGFVGSSSLRSHSTLYTSSALIKDLMKFVRYREEIPLAQPLPTRSSIVFGGAKGKFWRCTSDGDSMNRWYNDGEKSRRHVPRWLPDVPVVVVVTEEGKEKGRDERERIWGCLDDREEEENRVCCWERVEKEEENKEIEMLGKRRKVRFKMGVGVAAALGDHNMGEGMVRNLNLNLRCGGGGIGKRVVVCNGGGGGSGDENESKG</sequence>
<comment type="caution">
    <text evidence="7">The sequence shown here is derived from an EMBL/GenBank/DDBJ whole genome shotgun (WGS) entry which is preliminary data.</text>
</comment>
<dbReference type="InterPro" id="IPR006565">
    <property type="entry name" value="BTP"/>
</dbReference>
<dbReference type="InterPro" id="IPR037818">
    <property type="entry name" value="TAF8"/>
</dbReference>
<evidence type="ECO:0000256" key="3">
    <source>
        <dbReference type="ARBA" id="ARBA00023163"/>
    </source>
</evidence>
<name>A0AAV6WA39_9LAMI</name>
<dbReference type="Pfam" id="PF07524">
    <property type="entry name" value="Bromo_TP"/>
    <property type="match status" value="1"/>
</dbReference>
<protein>
    <recommendedName>
        <fullName evidence="6">Bromodomain associated domain-containing protein</fullName>
    </recommendedName>
</protein>
<dbReference type="SMART" id="SM00576">
    <property type="entry name" value="BTP"/>
    <property type="match status" value="1"/>
</dbReference>
<dbReference type="Proteomes" id="UP000826271">
    <property type="component" value="Unassembled WGS sequence"/>
</dbReference>
<dbReference type="AlphaFoldDB" id="A0AAV6WA39"/>
<dbReference type="Gene3D" id="1.10.20.10">
    <property type="entry name" value="Histone, subunit A"/>
    <property type="match status" value="1"/>
</dbReference>
<evidence type="ECO:0000313" key="7">
    <source>
        <dbReference type="EMBL" id="KAG8366939.1"/>
    </source>
</evidence>
<proteinExistence type="predicted"/>
<organism evidence="7 8">
    <name type="scientific">Buddleja alternifolia</name>
    <dbReference type="NCBI Taxonomy" id="168488"/>
    <lineage>
        <taxon>Eukaryota</taxon>
        <taxon>Viridiplantae</taxon>
        <taxon>Streptophyta</taxon>
        <taxon>Embryophyta</taxon>
        <taxon>Tracheophyta</taxon>
        <taxon>Spermatophyta</taxon>
        <taxon>Magnoliopsida</taxon>
        <taxon>eudicotyledons</taxon>
        <taxon>Gunneridae</taxon>
        <taxon>Pentapetalae</taxon>
        <taxon>asterids</taxon>
        <taxon>lamiids</taxon>
        <taxon>Lamiales</taxon>
        <taxon>Scrophulariaceae</taxon>
        <taxon>Buddlejeae</taxon>
        <taxon>Buddleja</taxon>
    </lineage>
</organism>
<evidence type="ECO:0000256" key="2">
    <source>
        <dbReference type="ARBA" id="ARBA00023015"/>
    </source>
</evidence>
<evidence type="ECO:0000256" key="4">
    <source>
        <dbReference type="ARBA" id="ARBA00023242"/>
    </source>
</evidence>
<feature type="region of interest" description="Disordered" evidence="5">
    <location>
        <begin position="1"/>
        <end position="28"/>
    </location>
</feature>
<dbReference type="EMBL" id="WHWC01000016">
    <property type="protein sequence ID" value="KAG8366939.1"/>
    <property type="molecule type" value="Genomic_DNA"/>
</dbReference>
<evidence type="ECO:0000259" key="6">
    <source>
        <dbReference type="SMART" id="SM00576"/>
    </source>
</evidence>
<evidence type="ECO:0000256" key="5">
    <source>
        <dbReference type="SAM" id="MobiDB-lite"/>
    </source>
</evidence>
<feature type="domain" description="Bromodomain associated" evidence="6">
    <location>
        <begin position="29"/>
        <end position="106"/>
    </location>
</feature>
<accession>A0AAV6WA39</accession>